<gene>
    <name evidence="7" type="ORF">Deia_00632</name>
</gene>
<dbReference type="SUPFAM" id="SSF52540">
    <property type="entry name" value="P-loop containing nucleoside triphosphate hydrolases"/>
    <property type="match status" value="1"/>
</dbReference>
<dbReference type="Gene3D" id="3.40.50.300">
    <property type="entry name" value="P-loop containing nucleotide triphosphate hydrolases"/>
    <property type="match status" value="1"/>
</dbReference>
<evidence type="ECO:0000256" key="1">
    <source>
        <dbReference type="ARBA" id="ARBA00022723"/>
    </source>
</evidence>
<dbReference type="InterPro" id="IPR027417">
    <property type="entry name" value="P-loop_NTPase"/>
</dbReference>
<dbReference type="EMBL" id="CP029077">
    <property type="protein sequence ID" value="QED23426.1"/>
    <property type="molecule type" value="Genomic_DNA"/>
</dbReference>
<evidence type="ECO:0000256" key="5">
    <source>
        <dbReference type="ARBA" id="ARBA00023014"/>
    </source>
</evidence>
<sequence>MQRYLLVFEKIYLPFSSLNLAHSNIVTSVLVKNDTVYITLDGNCSAEPADLYFIKRKIECGISEIYGQKAICIIESKDPKVNAFNMRESSDISGMFTKISGVKNTICVISGKGGVGKSTIAIKHALKLQKDGFKVGICDLDIYGPSIPKMLDISGKCEFENGKIKPFVKNELQIASIGFMIEEKDPIIWRGPMINKAISQLLREVAWRDLDYLIIDTPPGTGDVHISLIQKAPLDRVICVTTNDAVAIQNTTKCVNMFRKMGILVQKLVTNMAYSVKNDEKIYLFGQKDAAKNTMSDLGFLEFEEVEFLA</sequence>
<dbReference type="GO" id="GO:0016887">
    <property type="term" value="F:ATP hydrolysis activity"/>
    <property type="evidence" value="ECO:0007669"/>
    <property type="project" value="UniProtKB-UniRule"/>
</dbReference>
<comment type="similarity">
    <text evidence="6">Belongs to the Mrp/NBP35 ATP-binding proteins family.</text>
</comment>
<dbReference type="GO" id="GO:0005524">
    <property type="term" value="F:ATP binding"/>
    <property type="evidence" value="ECO:0007669"/>
    <property type="project" value="UniProtKB-UniRule"/>
</dbReference>
<keyword evidence="8" id="KW-1185">Reference proteome</keyword>
<dbReference type="InterPro" id="IPR044304">
    <property type="entry name" value="NUBPL-like"/>
</dbReference>
<feature type="binding site" evidence="6">
    <location>
        <begin position="111"/>
        <end position="118"/>
    </location>
    <ligand>
        <name>ATP</name>
        <dbReference type="ChEBI" id="CHEBI:30616"/>
    </ligand>
</feature>
<dbReference type="GO" id="GO:0046872">
    <property type="term" value="F:metal ion binding"/>
    <property type="evidence" value="ECO:0007669"/>
    <property type="project" value="UniProtKB-KW"/>
</dbReference>
<dbReference type="GO" id="GO:0016226">
    <property type="term" value="P:iron-sulfur cluster assembly"/>
    <property type="evidence" value="ECO:0007669"/>
    <property type="project" value="InterPro"/>
</dbReference>
<dbReference type="InterPro" id="IPR033756">
    <property type="entry name" value="YlxH/NBP35"/>
</dbReference>
<comment type="subunit">
    <text evidence="6">Homodimer.</text>
</comment>
<dbReference type="GO" id="GO:0051539">
    <property type="term" value="F:4 iron, 4 sulfur cluster binding"/>
    <property type="evidence" value="ECO:0007669"/>
    <property type="project" value="TreeGrafter"/>
</dbReference>
<dbReference type="RefSeq" id="WP_146820697.1">
    <property type="nucleotide sequence ID" value="NZ_CP029077.1"/>
</dbReference>
<evidence type="ECO:0000256" key="2">
    <source>
        <dbReference type="ARBA" id="ARBA00022741"/>
    </source>
</evidence>
<keyword evidence="2 6" id="KW-0547">Nucleotide-binding</keyword>
<dbReference type="InterPro" id="IPR000808">
    <property type="entry name" value="Mrp-like_CS"/>
</dbReference>
<dbReference type="PROSITE" id="PS01215">
    <property type="entry name" value="MRP"/>
    <property type="match status" value="1"/>
</dbReference>
<dbReference type="PANTHER" id="PTHR42961:SF2">
    <property type="entry name" value="IRON-SULFUR PROTEIN NUBPL"/>
    <property type="match status" value="1"/>
</dbReference>
<dbReference type="HAMAP" id="MF_02040">
    <property type="entry name" value="Mrp_NBP35"/>
    <property type="match status" value="1"/>
</dbReference>
<evidence type="ECO:0000256" key="4">
    <source>
        <dbReference type="ARBA" id="ARBA00023004"/>
    </source>
</evidence>
<proteinExistence type="inferred from homology"/>
<reference evidence="7 8" key="1">
    <citation type="journal article" date="2019" name="ISME J.">
        <title>Deianiraea, an extracellular bacterium associated with the ciliate Paramecium, suggests an alternative scenario for the evolution of Rickettsiales.</title>
        <authorList>
            <person name="Castelli M."/>
            <person name="Sabaneyeva E."/>
            <person name="Lanzoni O."/>
            <person name="Lebedeva N."/>
            <person name="Floriano A.M."/>
            <person name="Gaiarsa S."/>
            <person name="Benken K."/>
            <person name="Modeo L."/>
            <person name="Bandi C."/>
            <person name="Potekhin A."/>
            <person name="Sassera D."/>
            <person name="Petroni G."/>
        </authorList>
    </citation>
    <scope>NUCLEOTIDE SEQUENCE [LARGE SCALE GENOMIC DNA]</scope>
    <source>
        <strain evidence="7">CyL4-1</strain>
    </source>
</reference>
<keyword evidence="4 6" id="KW-0408">Iron</keyword>
<dbReference type="PANTHER" id="PTHR42961">
    <property type="entry name" value="IRON-SULFUR PROTEIN NUBPL"/>
    <property type="match status" value="1"/>
</dbReference>
<dbReference type="Pfam" id="PF10609">
    <property type="entry name" value="ParA"/>
    <property type="match status" value="1"/>
</dbReference>
<evidence type="ECO:0000313" key="7">
    <source>
        <dbReference type="EMBL" id="QED23426.1"/>
    </source>
</evidence>
<organism evidence="7 8">
    <name type="scientific">Candidatus Deianiraea vastatrix</name>
    <dbReference type="NCBI Taxonomy" id="2163644"/>
    <lineage>
        <taxon>Bacteria</taxon>
        <taxon>Pseudomonadati</taxon>
        <taxon>Pseudomonadota</taxon>
        <taxon>Alphaproteobacteria</taxon>
        <taxon>Rickettsiales</taxon>
        <taxon>Candidatus Deianiraeaceae</taxon>
        <taxon>Candidatus Deianiraea</taxon>
    </lineage>
</organism>
<keyword evidence="3 6" id="KW-0067">ATP-binding</keyword>
<comment type="function">
    <text evidence="6">Binds and transfers iron-sulfur (Fe-S) clusters to target apoproteins. Can hydrolyze ATP.</text>
</comment>
<dbReference type="AlphaFoldDB" id="A0A5B8XEN5"/>
<keyword evidence="6" id="KW-0378">Hydrolase</keyword>
<name>A0A5B8XEN5_9RICK</name>
<dbReference type="CDD" id="cd02037">
    <property type="entry name" value="Mrp_NBP35"/>
    <property type="match status" value="1"/>
</dbReference>
<accession>A0A5B8XEN5</accession>
<evidence type="ECO:0000256" key="3">
    <source>
        <dbReference type="ARBA" id="ARBA00022840"/>
    </source>
</evidence>
<keyword evidence="1 6" id="KW-0479">Metal-binding</keyword>
<evidence type="ECO:0000256" key="6">
    <source>
        <dbReference type="HAMAP-Rule" id="MF_02040"/>
    </source>
</evidence>
<dbReference type="OrthoDB" id="9809679at2"/>
<protein>
    <recommendedName>
        <fullName evidence="6">Iron-sulfur cluster carrier protein</fullName>
    </recommendedName>
</protein>
<evidence type="ECO:0000313" key="8">
    <source>
        <dbReference type="Proteomes" id="UP000321934"/>
    </source>
</evidence>
<keyword evidence="5 6" id="KW-0411">Iron-sulfur</keyword>
<dbReference type="Proteomes" id="UP000321934">
    <property type="component" value="Chromosome"/>
</dbReference>
<dbReference type="InterPro" id="IPR019591">
    <property type="entry name" value="Mrp/NBP35_ATP-bd"/>
</dbReference>
<dbReference type="GO" id="GO:0140663">
    <property type="term" value="F:ATP-dependent FeS chaperone activity"/>
    <property type="evidence" value="ECO:0007669"/>
    <property type="project" value="InterPro"/>
</dbReference>